<keyword evidence="5" id="KW-0460">Magnesium</keyword>
<keyword evidence="9" id="KW-1185">Reference proteome</keyword>
<dbReference type="InterPro" id="IPR022907">
    <property type="entry name" value="VapC_family"/>
</dbReference>
<name>A0A2K8U2H9_9GAMM</name>
<keyword evidence="4 5" id="KW-0378">Hydrolase</keyword>
<dbReference type="Gene3D" id="3.40.50.1010">
    <property type="entry name" value="5'-nuclease"/>
    <property type="match status" value="1"/>
</dbReference>
<keyword evidence="6" id="KW-1133">Transmembrane helix</keyword>
<evidence type="ECO:0000256" key="4">
    <source>
        <dbReference type="ARBA" id="ARBA00022801"/>
    </source>
</evidence>
<accession>A0A2K8U2H9</accession>
<evidence type="ECO:0000256" key="2">
    <source>
        <dbReference type="ARBA" id="ARBA00022722"/>
    </source>
</evidence>
<evidence type="ECO:0000256" key="1">
    <source>
        <dbReference type="ARBA" id="ARBA00022649"/>
    </source>
</evidence>
<dbReference type="Proteomes" id="UP000232638">
    <property type="component" value="Chromosome"/>
</dbReference>
<feature type="binding site" evidence="5">
    <location>
        <position position="6"/>
    </location>
    <ligand>
        <name>Mg(2+)</name>
        <dbReference type="ChEBI" id="CHEBI:18420"/>
    </ligand>
</feature>
<comment type="similarity">
    <text evidence="5">Belongs to the PINc/VapC protein family.</text>
</comment>
<keyword evidence="6" id="KW-0812">Transmembrane</keyword>
<sequence>MILFCDTSALVKLYLREDSSDLMMALAAAAPAIAVCRIAWAETMAALARRVRESPPDARPIDAVRKRLRTDWSDYAIVEVTQPLVELAGDYADLFALRGYDSVQLAAARILQEAAGEELHFACFDTRLEKAAKVLGMLTLARD</sequence>
<comment type="function">
    <text evidence="5">Toxic component of a toxin-antitoxin (TA) system. An RNase.</text>
</comment>
<comment type="cofactor">
    <cofactor evidence="5">
        <name>Mg(2+)</name>
        <dbReference type="ChEBI" id="CHEBI:18420"/>
    </cofactor>
</comment>
<dbReference type="GO" id="GO:0090729">
    <property type="term" value="F:toxin activity"/>
    <property type="evidence" value="ECO:0007669"/>
    <property type="project" value="UniProtKB-KW"/>
</dbReference>
<dbReference type="KEGG" id="tsy:THSYN_01620"/>
<dbReference type="InterPro" id="IPR002716">
    <property type="entry name" value="PIN_dom"/>
</dbReference>
<dbReference type="OrthoDB" id="5568064at2"/>
<feature type="domain" description="PIN" evidence="7">
    <location>
        <begin position="4"/>
        <end position="133"/>
    </location>
</feature>
<evidence type="ECO:0000256" key="3">
    <source>
        <dbReference type="ARBA" id="ARBA00022723"/>
    </source>
</evidence>
<dbReference type="SUPFAM" id="SSF88723">
    <property type="entry name" value="PIN domain-like"/>
    <property type="match status" value="1"/>
</dbReference>
<dbReference type="EMBL" id="CP020370">
    <property type="protein sequence ID" value="AUB79784.1"/>
    <property type="molecule type" value="Genomic_DNA"/>
</dbReference>
<dbReference type="Pfam" id="PF01850">
    <property type="entry name" value="PIN"/>
    <property type="match status" value="1"/>
</dbReference>
<protein>
    <recommendedName>
        <fullName evidence="5">Ribonuclease VapC</fullName>
        <shortName evidence="5">RNase VapC</shortName>
        <ecNumber evidence="5">3.1.-.-</ecNumber>
    </recommendedName>
    <alternativeName>
        <fullName evidence="5">Toxin VapC</fullName>
    </alternativeName>
</protein>
<evidence type="ECO:0000313" key="8">
    <source>
        <dbReference type="EMBL" id="AUB79784.1"/>
    </source>
</evidence>
<dbReference type="RefSeq" id="WP_100917601.1">
    <property type="nucleotide sequence ID" value="NZ_CP020370.1"/>
</dbReference>
<proteinExistence type="inferred from homology"/>
<dbReference type="GO" id="GO:0016787">
    <property type="term" value="F:hydrolase activity"/>
    <property type="evidence" value="ECO:0007669"/>
    <property type="project" value="UniProtKB-KW"/>
</dbReference>
<dbReference type="GO" id="GO:0000287">
    <property type="term" value="F:magnesium ion binding"/>
    <property type="evidence" value="ECO:0007669"/>
    <property type="project" value="UniProtKB-UniRule"/>
</dbReference>
<gene>
    <name evidence="5" type="primary">vapC</name>
    <name evidence="8" type="ORF">THSYN_01620</name>
</gene>
<feature type="binding site" evidence="5">
    <location>
        <position position="101"/>
    </location>
    <ligand>
        <name>Mg(2+)</name>
        <dbReference type="ChEBI" id="CHEBI:18420"/>
    </ligand>
</feature>
<reference evidence="8 9" key="1">
    <citation type="submission" date="2017-03" db="EMBL/GenBank/DDBJ databases">
        <title>Complete genome sequence of Candidatus 'Thiodictyon syntrophicum' sp. nov. strain Cad16T, a photolithoautotroph purple sulfur bacterium isolated from an alpine meromictic lake.</title>
        <authorList>
            <person name="Luedin S.M."/>
            <person name="Pothier J.F."/>
            <person name="Danza F."/>
            <person name="Storelli N."/>
            <person name="Wittwer M."/>
            <person name="Tonolla M."/>
        </authorList>
    </citation>
    <scope>NUCLEOTIDE SEQUENCE [LARGE SCALE GENOMIC DNA]</scope>
    <source>
        <strain evidence="8 9">Cad16T</strain>
    </source>
</reference>
<feature type="transmembrane region" description="Helical" evidence="6">
    <location>
        <begin position="22"/>
        <end position="40"/>
    </location>
</feature>
<keyword evidence="3 5" id="KW-0479">Metal-binding</keyword>
<dbReference type="GO" id="GO:0004540">
    <property type="term" value="F:RNA nuclease activity"/>
    <property type="evidence" value="ECO:0007669"/>
    <property type="project" value="InterPro"/>
</dbReference>
<evidence type="ECO:0000313" key="9">
    <source>
        <dbReference type="Proteomes" id="UP000232638"/>
    </source>
</evidence>
<evidence type="ECO:0000259" key="7">
    <source>
        <dbReference type="Pfam" id="PF01850"/>
    </source>
</evidence>
<dbReference type="CDD" id="cd09874">
    <property type="entry name" value="PIN_MT3492-like"/>
    <property type="match status" value="1"/>
</dbReference>
<evidence type="ECO:0000256" key="6">
    <source>
        <dbReference type="SAM" id="Phobius"/>
    </source>
</evidence>
<keyword evidence="5" id="KW-0800">Toxin</keyword>
<dbReference type="InterPro" id="IPR029060">
    <property type="entry name" value="PIN-like_dom_sf"/>
</dbReference>
<evidence type="ECO:0000256" key="5">
    <source>
        <dbReference type="HAMAP-Rule" id="MF_00265"/>
    </source>
</evidence>
<keyword evidence="1 5" id="KW-1277">Toxin-antitoxin system</keyword>
<dbReference type="AlphaFoldDB" id="A0A2K8U2H9"/>
<dbReference type="EC" id="3.1.-.-" evidence="5"/>
<keyword evidence="6" id="KW-0472">Membrane</keyword>
<organism evidence="8 9">
    <name type="scientific">Candidatus Thiodictyon syntrophicum</name>
    <dbReference type="NCBI Taxonomy" id="1166950"/>
    <lineage>
        <taxon>Bacteria</taxon>
        <taxon>Pseudomonadati</taxon>
        <taxon>Pseudomonadota</taxon>
        <taxon>Gammaproteobacteria</taxon>
        <taxon>Chromatiales</taxon>
        <taxon>Chromatiaceae</taxon>
        <taxon>Thiodictyon</taxon>
    </lineage>
</organism>
<keyword evidence="2 5" id="KW-0540">Nuclease</keyword>
<dbReference type="HAMAP" id="MF_00265">
    <property type="entry name" value="VapC_Nob1"/>
    <property type="match status" value="1"/>
</dbReference>